<dbReference type="GO" id="GO:0003677">
    <property type="term" value="F:DNA binding"/>
    <property type="evidence" value="ECO:0007669"/>
    <property type="project" value="UniProtKB-KW"/>
</dbReference>
<gene>
    <name evidence="8" type="ORF">H1P_1060015</name>
</gene>
<dbReference type="SUPFAM" id="SSF52172">
    <property type="entry name" value="CheY-like"/>
    <property type="match status" value="1"/>
</dbReference>
<feature type="modified residue" description="4-aspartylphosphate" evidence="6">
    <location>
        <position position="52"/>
    </location>
</feature>
<name>A0A563VJ63_9CYAN</name>
<evidence type="ECO:0000256" key="6">
    <source>
        <dbReference type="PROSITE-ProRule" id="PRU00169"/>
    </source>
</evidence>
<organism evidence="8 9">
    <name type="scientific">Hyella patelloides LEGE 07179</name>
    <dbReference type="NCBI Taxonomy" id="945734"/>
    <lineage>
        <taxon>Bacteria</taxon>
        <taxon>Bacillati</taxon>
        <taxon>Cyanobacteriota</taxon>
        <taxon>Cyanophyceae</taxon>
        <taxon>Pleurocapsales</taxon>
        <taxon>Hyellaceae</taxon>
        <taxon>Hyella</taxon>
    </lineage>
</organism>
<evidence type="ECO:0000256" key="4">
    <source>
        <dbReference type="ARBA" id="ARBA00023125"/>
    </source>
</evidence>
<feature type="domain" description="Response regulatory" evidence="7">
    <location>
        <begin position="3"/>
        <end position="112"/>
    </location>
</feature>
<keyword evidence="2" id="KW-0902">Two-component regulatory system</keyword>
<evidence type="ECO:0000256" key="5">
    <source>
        <dbReference type="ARBA" id="ARBA00023163"/>
    </source>
</evidence>
<evidence type="ECO:0000256" key="2">
    <source>
        <dbReference type="ARBA" id="ARBA00023012"/>
    </source>
</evidence>
<dbReference type="InterPro" id="IPR050595">
    <property type="entry name" value="Bact_response_regulator"/>
</dbReference>
<dbReference type="Pfam" id="PF00072">
    <property type="entry name" value="Response_reg"/>
    <property type="match status" value="1"/>
</dbReference>
<dbReference type="AlphaFoldDB" id="A0A563VJ63"/>
<dbReference type="Gene3D" id="3.40.50.2300">
    <property type="match status" value="1"/>
</dbReference>
<keyword evidence="4 8" id="KW-0238">DNA-binding</keyword>
<dbReference type="Proteomes" id="UP000320055">
    <property type="component" value="Unassembled WGS sequence"/>
</dbReference>
<dbReference type="OrthoDB" id="508982at2"/>
<dbReference type="SMART" id="SM00448">
    <property type="entry name" value="REC"/>
    <property type="match status" value="1"/>
</dbReference>
<protein>
    <submittedName>
        <fullName evidence="8">Response regulator with CheY-like receiver domain and winged-helix DNA-binding domain</fullName>
    </submittedName>
</protein>
<sequence>MSNILIAEDESRIASFIEKGLRKNGFNTAVATNGEEALSMIQNNNFDLLLLDLGLPVKDGWTVLNELRNQGNQIPIIVVSAYNNVKKDNGMTHYVAKPFRFKELLKIVQFHLQED</sequence>
<dbReference type="RefSeq" id="WP_144869013.1">
    <property type="nucleotide sequence ID" value="NZ_LR213862.1"/>
</dbReference>
<evidence type="ECO:0000256" key="1">
    <source>
        <dbReference type="ARBA" id="ARBA00022553"/>
    </source>
</evidence>
<proteinExistence type="predicted"/>
<keyword evidence="1 6" id="KW-0597">Phosphoprotein</keyword>
<dbReference type="InterPro" id="IPR011006">
    <property type="entry name" value="CheY-like_superfamily"/>
</dbReference>
<evidence type="ECO:0000259" key="7">
    <source>
        <dbReference type="PROSITE" id="PS50110"/>
    </source>
</evidence>
<reference evidence="8 9" key="1">
    <citation type="submission" date="2019-01" db="EMBL/GenBank/DDBJ databases">
        <authorList>
            <person name="Brito A."/>
        </authorList>
    </citation>
    <scope>NUCLEOTIDE SEQUENCE [LARGE SCALE GENOMIC DNA]</scope>
    <source>
        <strain evidence="8">1</strain>
    </source>
</reference>
<dbReference type="PANTHER" id="PTHR44591">
    <property type="entry name" value="STRESS RESPONSE REGULATOR PROTEIN 1"/>
    <property type="match status" value="1"/>
</dbReference>
<dbReference type="GO" id="GO:0000160">
    <property type="term" value="P:phosphorelay signal transduction system"/>
    <property type="evidence" value="ECO:0007669"/>
    <property type="project" value="UniProtKB-KW"/>
</dbReference>
<keyword evidence="5" id="KW-0804">Transcription</keyword>
<dbReference type="EMBL" id="CAACVJ010000009">
    <property type="protein sequence ID" value="VEP11484.1"/>
    <property type="molecule type" value="Genomic_DNA"/>
</dbReference>
<keyword evidence="3" id="KW-0805">Transcription regulation</keyword>
<accession>A0A563VJ63</accession>
<dbReference type="InterPro" id="IPR001789">
    <property type="entry name" value="Sig_transdc_resp-reg_receiver"/>
</dbReference>
<keyword evidence="9" id="KW-1185">Reference proteome</keyword>
<evidence type="ECO:0000313" key="8">
    <source>
        <dbReference type="EMBL" id="VEP11484.1"/>
    </source>
</evidence>
<dbReference type="FunFam" id="3.40.50.2300:FF:000001">
    <property type="entry name" value="DNA-binding response regulator PhoB"/>
    <property type="match status" value="1"/>
</dbReference>
<evidence type="ECO:0000256" key="3">
    <source>
        <dbReference type="ARBA" id="ARBA00023015"/>
    </source>
</evidence>
<evidence type="ECO:0000313" key="9">
    <source>
        <dbReference type="Proteomes" id="UP000320055"/>
    </source>
</evidence>
<dbReference type="PANTHER" id="PTHR44591:SF3">
    <property type="entry name" value="RESPONSE REGULATORY DOMAIN-CONTAINING PROTEIN"/>
    <property type="match status" value="1"/>
</dbReference>
<dbReference type="PROSITE" id="PS50110">
    <property type="entry name" value="RESPONSE_REGULATORY"/>
    <property type="match status" value="1"/>
</dbReference>